<protein>
    <submittedName>
        <fullName evidence="4">PKS ACP protein</fullName>
    </submittedName>
</protein>
<dbReference type="PROSITE" id="PS00012">
    <property type="entry name" value="PHOSPHOPANTETHEINE"/>
    <property type="match status" value="1"/>
</dbReference>
<dbReference type="PROSITE" id="PS50075">
    <property type="entry name" value="CARRIER"/>
    <property type="match status" value="1"/>
</dbReference>
<name>A0A1S5VI61_9ACTN</name>
<dbReference type="GO" id="GO:0031177">
    <property type="term" value="F:phosphopantetheine binding"/>
    <property type="evidence" value="ECO:0007669"/>
    <property type="project" value="InterPro"/>
</dbReference>
<dbReference type="InterPro" id="IPR009081">
    <property type="entry name" value="PP-bd_ACP"/>
</dbReference>
<gene>
    <name evidence="4" type="ORF">forC</name>
</gene>
<dbReference type="EMBL" id="KX859301">
    <property type="protein sequence ID" value="AQP25563.1"/>
    <property type="molecule type" value="Genomic_DNA"/>
</dbReference>
<dbReference type="Gene3D" id="1.10.1200.10">
    <property type="entry name" value="ACP-like"/>
    <property type="match status" value="1"/>
</dbReference>
<dbReference type="AlphaFoldDB" id="A0A1S5VI61"/>
<evidence type="ECO:0000256" key="2">
    <source>
        <dbReference type="ARBA" id="ARBA00022553"/>
    </source>
</evidence>
<dbReference type="SMART" id="SM00823">
    <property type="entry name" value="PKS_PP"/>
    <property type="match status" value="1"/>
</dbReference>
<dbReference type="InterPro" id="IPR036736">
    <property type="entry name" value="ACP-like_sf"/>
</dbReference>
<evidence type="ECO:0000256" key="1">
    <source>
        <dbReference type="ARBA" id="ARBA00022450"/>
    </source>
</evidence>
<keyword evidence="2" id="KW-0597">Phosphoprotein</keyword>
<keyword evidence="1" id="KW-0596">Phosphopantetheine</keyword>
<dbReference type="SUPFAM" id="SSF47336">
    <property type="entry name" value="ACP-like"/>
    <property type="match status" value="1"/>
</dbReference>
<dbReference type="InterPro" id="IPR020806">
    <property type="entry name" value="PKS_PP-bd"/>
</dbReference>
<dbReference type="InterPro" id="IPR006162">
    <property type="entry name" value="Ppantetheine_attach_site"/>
</dbReference>
<accession>A0A1S5VI61</accession>
<dbReference type="Pfam" id="PF00550">
    <property type="entry name" value="PP-binding"/>
    <property type="match status" value="1"/>
</dbReference>
<proteinExistence type="predicted"/>
<feature type="domain" description="Carrier" evidence="3">
    <location>
        <begin position="6"/>
        <end position="86"/>
    </location>
</feature>
<dbReference type="GO" id="GO:0017000">
    <property type="term" value="P:antibiotic biosynthetic process"/>
    <property type="evidence" value="ECO:0007669"/>
    <property type="project" value="UniProtKB-ARBA"/>
</dbReference>
<evidence type="ECO:0000313" key="4">
    <source>
        <dbReference type="EMBL" id="AQP25563.1"/>
    </source>
</evidence>
<sequence length="96" mass="9786">MTTGTPLTYETLATLVEQCAGVALRPAELADPEAVFKDLGVDSLGTLGIVAELENRLGVQLGKDAEEAAAPGELLAIVNRRLAEEAGAPTGTPKGA</sequence>
<evidence type="ECO:0000259" key="3">
    <source>
        <dbReference type="PROSITE" id="PS50075"/>
    </source>
</evidence>
<organism evidence="4">
    <name type="scientific">Streptomyces sp. KY5</name>
    <dbReference type="NCBI Taxonomy" id="1958824"/>
    <lineage>
        <taxon>Bacteria</taxon>
        <taxon>Bacillati</taxon>
        <taxon>Actinomycetota</taxon>
        <taxon>Actinomycetes</taxon>
        <taxon>Kitasatosporales</taxon>
        <taxon>Streptomycetaceae</taxon>
        <taxon>Streptomyces</taxon>
    </lineage>
</organism>
<reference evidence="4" key="1">
    <citation type="submission" date="2016-09" db="EMBL/GenBank/DDBJ databases">
        <title>Formicamycins, antibacterial polyketides produced by Streptomyces formicae isolated from African Tetraponera plant-ants.</title>
        <authorList>
            <person name="Qin Z."/>
            <person name="Munnoch J.T."/>
            <person name="Devine R."/>
            <person name="Holmes N.A."/>
            <person name="Seipke R.F."/>
            <person name="Wilkinson B."/>
            <person name="Hutchings M.I."/>
        </authorList>
    </citation>
    <scope>NUCLEOTIDE SEQUENCE</scope>
    <source>
        <strain evidence="4">KY5</strain>
    </source>
</reference>